<dbReference type="Proteomes" id="UP000729402">
    <property type="component" value="Unassembled WGS sequence"/>
</dbReference>
<evidence type="ECO:0000313" key="3">
    <source>
        <dbReference type="Proteomes" id="UP000729402"/>
    </source>
</evidence>
<feature type="compositionally biased region" description="Basic and acidic residues" evidence="1">
    <location>
        <begin position="1"/>
        <end position="15"/>
    </location>
</feature>
<organism evidence="2 3">
    <name type="scientific">Zizania palustris</name>
    <name type="common">Northern wild rice</name>
    <dbReference type="NCBI Taxonomy" id="103762"/>
    <lineage>
        <taxon>Eukaryota</taxon>
        <taxon>Viridiplantae</taxon>
        <taxon>Streptophyta</taxon>
        <taxon>Embryophyta</taxon>
        <taxon>Tracheophyta</taxon>
        <taxon>Spermatophyta</taxon>
        <taxon>Magnoliopsida</taxon>
        <taxon>Liliopsida</taxon>
        <taxon>Poales</taxon>
        <taxon>Poaceae</taxon>
        <taxon>BOP clade</taxon>
        <taxon>Oryzoideae</taxon>
        <taxon>Oryzeae</taxon>
        <taxon>Zizaniinae</taxon>
        <taxon>Zizania</taxon>
    </lineage>
</organism>
<name>A0A8J5VEN1_ZIZPA</name>
<comment type="caution">
    <text evidence="2">The sequence shown here is derived from an EMBL/GenBank/DDBJ whole genome shotgun (WGS) entry which is preliminary data.</text>
</comment>
<evidence type="ECO:0000256" key="1">
    <source>
        <dbReference type="SAM" id="MobiDB-lite"/>
    </source>
</evidence>
<gene>
    <name evidence="2" type="ORF">GUJ93_ZPchr0067g6547</name>
</gene>
<proteinExistence type="predicted"/>
<evidence type="ECO:0000313" key="2">
    <source>
        <dbReference type="EMBL" id="KAG8044508.1"/>
    </source>
</evidence>
<reference evidence="2" key="2">
    <citation type="submission" date="2021-02" db="EMBL/GenBank/DDBJ databases">
        <authorList>
            <person name="Kimball J.A."/>
            <person name="Haas M.W."/>
            <person name="Macchietto M."/>
            <person name="Kono T."/>
            <person name="Duquette J."/>
            <person name="Shao M."/>
        </authorList>
    </citation>
    <scope>NUCLEOTIDE SEQUENCE</scope>
    <source>
        <tissue evidence="2">Fresh leaf tissue</tissue>
    </source>
</reference>
<dbReference type="EMBL" id="JAAALK010000552">
    <property type="protein sequence ID" value="KAG8044508.1"/>
    <property type="molecule type" value="Genomic_DNA"/>
</dbReference>
<accession>A0A8J5VEN1</accession>
<keyword evidence="3" id="KW-1185">Reference proteome</keyword>
<feature type="compositionally biased region" description="Low complexity" evidence="1">
    <location>
        <begin position="17"/>
        <end position="33"/>
    </location>
</feature>
<feature type="region of interest" description="Disordered" evidence="1">
    <location>
        <begin position="1"/>
        <end position="40"/>
    </location>
</feature>
<reference evidence="2" key="1">
    <citation type="journal article" date="2021" name="bioRxiv">
        <title>Whole Genome Assembly and Annotation of Northern Wild Rice, Zizania palustris L., Supports a Whole Genome Duplication in the Zizania Genus.</title>
        <authorList>
            <person name="Haas M."/>
            <person name="Kono T."/>
            <person name="Macchietto M."/>
            <person name="Millas R."/>
            <person name="McGilp L."/>
            <person name="Shao M."/>
            <person name="Duquette J."/>
            <person name="Hirsch C.N."/>
            <person name="Kimball J."/>
        </authorList>
    </citation>
    <scope>NUCLEOTIDE SEQUENCE</scope>
    <source>
        <tissue evidence="2">Fresh leaf tissue</tissue>
    </source>
</reference>
<dbReference type="AlphaFoldDB" id="A0A8J5VEN1"/>
<protein>
    <submittedName>
        <fullName evidence="2">Uncharacterized protein</fullName>
    </submittedName>
</protein>
<sequence>MYRPEDFLGSEEEHQQLPLRTTSSSRTPTDLTSVARSMGSSPPFHPPFVANLVSSPTQWVGVRVGVTPTAGGEDGMRIAADGAGGQLGSWLLFIAFVRLL</sequence>